<feature type="domain" description="Oxo-4-hydroxy-4-carboxy-5-ureidoimidazoline decarboxylase" evidence="8">
    <location>
        <begin position="5"/>
        <end position="155"/>
    </location>
</feature>
<proteinExistence type="predicted"/>
<reference evidence="9 10" key="1">
    <citation type="journal article" date="2019" name="Int. J. Syst. Evol. Microbiol.">
        <title>The Global Catalogue of Microorganisms (GCM) 10K type strain sequencing project: providing services to taxonomists for standard genome sequencing and annotation.</title>
        <authorList>
            <consortium name="The Broad Institute Genomics Platform"/>
            <consortium name="The Broad Institute Genome Sequencing Center for Infectious Disease"/>
            <person name="Wu L."/>
            <person name="Ma J."/>
        </authorList>
    </citation>
    <scope>NUCLEOTIDE SEQUENCE [LARGE SCALE GENOMIC DNA]</scope>
    <source>
        <strain evidence="9 10">JCM 16221</strain>
    </source>
</reference>
<dbReference type="NCBIfam" id="TIGR03180">
    <property type="entry name" value="UraD_2"/>
    <property type="match status" value="1"/>
</dbReference>
<evidence type="ECO:0000256" key="2">
    <source>
        <dbReference type="ARBA" id="ARBA00004754"/>
    </source>
</evidence>
<dbReference type="Pfam" id="PF09349">
    <property type="entry name" value="OHCU_decarbox"/>
    <property type="match status" value="1"/>
</dbReference>
<evidence type="ECO:0000259" key="8">
    <source>
        <dbReference type="Pfam" id="PF09349"/>
    </source>
</evidence>
<dbReference type="InterPro" id="IPR018020">
    <property type="entry name" value="OHCU_decarboxylase"/>
</dbReference>
<feature type="compositionally biased region" description="Basic and acidic residues" evidence="7">
    <location>
        <begin position="66"/>
        <end position="82"/>
    </location>
</feature>
<name>A0ABN3FIY0_9PSEU</name>
<keyword evidence="5" id="KW-0210">Decarboxylase</keyword>
<dbReference type="EMBL" id="BAAARA010000001">
    <property type="protein sequence ID" value="GAA2330918.1"/>
    <property type="molecule type" value="Genomic_DNA"/>
</dbReference>
<dbReference type="EC" id="4.1.1.97" evidence="3"/>
<dbReference type="InterPro" id="IPR036778">
    <property type="entry name" value="OHCU_decarboxylase_sf"/>
</dbReference>
<evidence type="ECO:0000256" key="7">
    <source>
        <dbReference type="SAM" id="MobiDB-lite"/>
    </source>
</evidence>
<dbReference type="NCBIfam" id="NF010372">
    <property type="entry name" value="PRK13798.1"/>
    <property type="match status" value="1"/>
</dbReference>
<dbReference type="Gene3D" id="1.10.3330.10">
    <property type="entry name" value="Oxo-4-hydroxy-4-carboxy-5-ureidoimidazoline decarboxylase"/>
    <property type="match status" value="1"/>
</dbReference>
<comment type="catalytic activity">
    <reaction evidence="1">
        <text>5-hydroxy-2-oxo-4-ureido-2,5-dihydro-1H-imidazole-5-carboxylate + H(+) = (S)-allantoin + CO2</text>
        <dbReference type="Rhea" id="RHEA:26301"/>
        <dbReference type="ChEBI" id="CHEBI:15378"/>
        <dbReference type="ChEBI" id="CHEBI:15678"/>
        <dbReference type="ChEBI" id="CHEBI:16526"/>
        <dbReference type="ChEBI" id="CHEBI:58639"/>
        <dbReference type="EC" id="4.1.1.97"/>
    </reaction>
</comment>
<comment type="pathway">
    <text evidence="2">Purine metabolism; urate degradation; (S)-allantoin from urate: step 3/3.</text>
</comment>
<evidence type="ECO:0000256" key="3">
    <source>
        <dbReference type="ARBA" id="ARBA00012257"/>
    </source>
</evidence>
<dbReference type="PANTHER" id="PTHR43466:SF1">
    <property type="entry name" value="2-OXO-4-HYDROXY-4-CARBOXY-5-UREIDOIMIDAZOLINE DECARBOXYLASE-RELATED"/>
    <property type="match status" value="1"/>
</dbReference>
<dbReference type="InterPro" id="IPR017595">
    <property type="entry name" value="OHCU_decarboxylase-2"/>
</dbReference>
<sequence length="160" mass="17784">MPDLNALAHDELVDRLLACMNVPRWAEDIAAARPYATSGELLNAADEAAPDLTTDEIHRALSAHPRIGEQPRGENRDARFSRSEQAGVGDELAEELRAANAEYERRFDHVYLVCASGRTGEELLAILRSRLNNDPDTELGIVAEELRKIARIRLEKVIDS</sequence>
<feature type="region of interest" description="Disordered" evidence="7">
    <location>
        <begin position="62"/>
        <end position="87"/>
    </location>
</feature>
<dbReference type="PANTHER" id="PTHR43466">
    <property type="entry name" value="2-OXO-4-HYDROXY-4-CARBOXY-5-UREIDOIMIDAZOLINE DECARBOXYLASE-RELATED"/>
    <property type="match status" value="1"/>
</dbReference>
<comment type="caution">
    <text evidence="9">The sequence shown here is derived from an EMBL/GenBank/DDBJ whole genome shotgun (WGS) entry which is preliminary data.</text>
</comment>
<evidence type="ECO:0000313" key="9">
    <source>
        <dbReference type="EMBL" id="GAA2330918.1"/>
    </source>
</evidence>
<evidence type="ECO:0000256" key="5">
    <source>
        <dbReference type="ARBA" id="ARBA00022793"/>
    </source>
</evidence>
<dbReference type="Proteomes" id="UP001501218">
    <property type="component" value="Unassembled WGS sequence"/>
</dbReference>
<keyword evidence="4" id="KW-0659">Purine metabolism</keyword>
<dbReference type="SUPFAM" id="SSF158694">
    <property type="entry name" value="UraD-Like"/>
    <property type="match status" value="1"/>
</dbReference>
<accession>A0ABN3FIY0</accession>
<evidence type="ECO:0000256" key="1">
    <source>
        <dbReference type="ARBA" id="ARBA00001163"/>
    </source>
</evidence>
<dbReference type="RefSeq" id="WP_344125474.1">
    <property type="nucleotide sequence ID" value="NZ_BAAARA010000001.1"/>
</dbReference>
<gene>
    <name evidence="9" type="primary">uraD</name>
    <name evidence="9" type="ORF">GCM10009854_02280</name>
</gene>
<keyword evidence="10" id="KW-1185">Reference proteome</keyword>
<evidence type="ECO:0000256" key="6">
    <source>
        <dbReference type="ARBA" id="ARBA00023239"/>
    </source>
</evidence>
<organism evidence="9 10">
    <name type="scientific">Saccharopolyspora halophila</name>
    <dbReference type="NCBI Taxonomy" id="405551"/>
    <lineage>
        <taxon>Bacteria</taxon>
        <taxon>Bacillati</taxon>
        <taxon>Actinomycetota</taxon>
        <taxon>Actinomycetes</taxon>
        <taxon>Pseudonocardiales</taxon>
        <taxon>Pseudonocardiaceae</taxon>
        <taxon>Saccharopolyspora</taxon>
    </lineage>
</organism>
<keyword evidence="6" id="KW-0456">Lyase</keyword>
<evidence type="ECO:0000313" key="10">
    <source>
        <dbReference type="Proteomes" id="UP001501218"/>
    </source>
</evidence>
<evidence type="ECO:0000256" key="4">
    <source>
        <dbReference type="ARBA" id="ARBA00022631"/>
    </source>
</evidence>
<protein>
    <recommendedName>
        <fullName evidence="3">2-oxo-4-hydroxy-4-carboxy-5-ureidoimidazoline decarboxylase</fullName>
        <ecNumber evidence="3">4.1.1.97</ecNumber>
    </recommendedName>
</protein>